<dbReference type="GO" id="GO:0000271">
    <property type="term" value="P:polysaccharide biosynthetic process"/>
    <property type="evidence" value="ECO:0007669"/>
    <property type="project" value="TreeGrafter"/>
</dbReference>
<dbReference type="InterPro" id="IPR015424">
    <property type="entry name" value="PyrdxlP-dep_Trfase"/>
</dbReference>
<organism evidence="3">
    <name type="scientific">gut metagenome</name>
    <dbReference type="NCBI Taxonomy" id="749906"/>
    <lineage>
        <taxon>unclassified sequences</taxon>
        <taxon>metagenomes</taxon>
        <taxon>organismal metagenomes</taxon>
    </lineage>
</organism>
<accession>J9H0Q5</accession>
<dbReference type="PANTHER" id="PTHR30244:SF36">
    <property type="entry name" value="3-OXO-GLUCOSE-6-PHOSPHATE:GLUTAMATE AMINOTRANSFERASE"/>
    <property type="match status" value="1"/>
</dbReference>
<comment type="caution">
    <text evidence="3">The sequence shown here is derived from an EMBL/GenBank/DDBJ whole genome shotgun (WGS) entry which is preliminary data.</text>
</comment>
<reference evidence="3" key="1">
    <citation type="journal article" date="2012" name="PLoS ONE">
        <title>Gene sets for utilization of primary and secondary nutrition supplies in the distal gut of endangered iberian lynx.</title>
        <authorList>
            <person name="Alcaide M."/>
            <person name="Messina E."/>
            <person name="Richter M."/>
            <person name="Bargiela R."/>
            <person name="Peplies J."/>
            <person name="Huws S.A."/>
            <person name="Newbold C.J."/>
            <person name="Golyshin P.N."/>
            <person name="Simon M.A."/>
            <person name="Lopez G."/>
            <person name="Yakimov M.M."/>
            <person name="Ferrer M."/>
        </authorList>
    </citation>
    <scope>NUCLEOTIDE SEQUENCE</scope>
</reference>
<name>J9H0Q5_9ZZZZ</name>
<dbReference type="Pfam" id="PF01041">
    <property type="entry name" value="DegT_DnrJ_EryC1"/>
    <property type="match status" value="1"/>
</dbReference>
<dbReference type="InterPro" id="IPR015422">
    <property type="entry name" value="PyrdxlP-dep_Trfase_small"/>
</dbReference>
<sequence>MKIPFLDLKAINASFEPQLSAAVAEVVHSGWYLNGKANQAFEKAFAQYTGTQYAIGVANGLDALTLILRALKILRQWPDNAEVVVPAMTFIASAEAVNRAGLIPVFCDVNADGLMDPQAVEEHLSPRTKALLPVHLYGKLCDMNALSAIASHHHLALIEDAAQAHGACDGRWKAGNCGCAAGFSFYPGKNLGALGDGGAVTTNDAELAHCIRMLANYGAAVKYHHDILGCNSRLDEIQAAVLLIKLKRLDADNENRRRVAQRYAKGINNPLLRLPYQGDCQKSVFHIYPIRCAQRDALQTFLRERGIETLIHYPVAVHRHGAYAEFNAMHYSQAETLASEELSLPISPIMKDEEIDYIINQLNLFKL</sequence>
<evidence type="ECO:0000256" key="1">
    <source>
        <dbReference type="ARBA" id="ARBA00022898"/>
    </source>
</evidence>
<dbReference type="EMBL" id="AMCI01000435">
    <property type="protein sequence ID" value="EJX09248.1"/>
    <property type="molecule type" value="Genomic_DNA"/>
</dbReference>
<dbReference type="AlphaFoldDB" id="J9H0Q5"/>
<dbReference type="SUPFAM" id="SSF53383">
    <property type="entry name" value="PLP-dependent transferases"/>
    <property type="match status" value="1"/>
</dbReference>
<keyword evidence="1" id="KW-0663">Pyridoxal phosphate</keyword>
<proteinExistence type="inferred from homology"/>
<evidence type="ECO:0000256" key="2">
    <source>
        <dbReference type="ARBA" id="ARBA00037999"/>
    </source>
</evidence>
<dbReference type="Gene3D" id="3.40.640.10">
    <property type="entry name" value="Type I PLP-dependent aspartate aminotransferase-like (Major domain)"/>
    <property type="match status" value="1"/>
</dbReference>
<dbReference type="PANTHER" id="PTHR30244">
    <property type="entry name" value="TRANSAMINASE"/>
    <property type="match status" value="1"/>
</dbReference>
<gene>
    <name evidence="3" type="ORF">EVA_02642</name>
</gene>
<dbReference type="PIRSF" id="PIRSF000390">
    <property type="entry name" value="PLP_StrS"/>
    <property type="match status" value="1"/>
</dbReference>
<protein>
    <submittedName>
        <fullName evidence="3">Glutamine--scyllo-inositol transaminase</fullName>
    </submittedName>
</protein>
<dbReference type="GO" id="GO:0030170">
    <property type="term" value="F:pyridoxal phosphate binding"/>
    <property type="evidence" value="ECO:0007669"/>
    <property type="project" value="TreeGrafter"/>
</dbReference>
<dbReference type="InterPro" id="IPR000653">
    <property type="entry name" value="DegT/StrS_aminotransferase"/>
</dbReference>
<comment type="similarity">
    <text evidence="2">Belongs to the DegT/DnrJ/EryC1 family.</text>
</comment>
<dbReference type="GO" id="GO:0008483">
    <property type="term" value="F:transaminase activity"/>
    <property type="evidence" value="ECO:0007669"/>
    <property type="project" value="TreeGrafter"/>
</dbReference>
<dbReference type="InterPro" id="IPR015421">
    <property type="entry name" value="PyrdxlP-dep_Trfase_major"/>
</dbReference>
<dbReference type="CDD" id="cd00616">
    <property type="entry name" value="AHBA_syn"/>
    <property type="match status" value="1"/>
</dbReference>
<dbReference type="Gene3D" id="3.90.1150.10">
    <property type="entry name" value="Aspartate Aminotransferase, domain 1"/>
    <property type="match status" value="1"/>
</dbReference>
<evidence type="ECO:0000313" key="3">
    <source>
        <dbReference type="EMBL" id="EJX09248.1"/>
    </source>
</evidence>